<reference evidence="1" key="1">
    <citation type="submission" date="2018-04" db="EMBL/GenBank/DDBJ databases">
        <authorList>
            <person name="Go L.Y."/>
            <person name="Mitchell J.A."/>
        </authorList>
    </citation>
    <scope>NUCLEOTIDE SEQUENCE</scope>
    <source>
        <strain evidence="1">WBAF</strain>
    </source>
</reference>
<dbReference type="EMBL" id="OUNF01000186">
    <property type="protein sequence ID" value="SPP34007.1"/>
    <property type="molecule type" value="Genomic_DNA"/>
</dbReference>
<evidence type="ECO:0000313" key="1">
    <source>
        <dbReference type="EMBL" id="SPP34007.1"/>
    </source>
</evidence>
<accession>A0A3B0IX13</accession>
<name>A0A3B0IX13_9RICK</name>
<organism evidence="1">
    <name type="scientific">Wolbachia endosymbiont of Aleurodicus floccissimus</name>
    <dbReference type="NCBI Taxonomy" id="2152762"/>
    <lineage>
        <taxon>Bacteria</taxon>
        <taxon>Pseudomonadati</taxon>
        <taxon>Pseudomonadota</taxon>
        <taxon>Alphaproteobacteria</taxon>
        <taxon>Rickettsiales</taxon>
        <taxon>Anaplasmataceae</taxon>
        <taxon>Wolbachieae</taxon>
        <taxon>Wolbachia</taxon>
    </lineage>
</organism>
<protein>
    <submittedName>
        <fullName evidence="1">Uncharacterized protein</fullName>
    </submittedName>
</protein>
<dbReference type="AlphaFoldDB" id="A0A3B0IX13"/>
<proteinExistence type="predicted"/>
<sequence>MFFIVVPALHAGTEKKEPELQERKYSDNEKVVTWLAATVV</sequence>
<gene>
    <name evidence="1" type="ORF">WBAF_0674</name>
</gene>